<dbReference type="InterPro" id="IPR008707">
    <property type="entry name" value="B-propeller_PilY1"/>
</dbReference>
<dbReference type="SUPFAM" id="SSF53300">
    <property type="entry name" value="vWA-like"/>
    <property type="match status" value="1"/>
</dbReference>
<name>A0ABX4HW73_9GAMM</name>
<dbReference type="PROSITE" id="PS50234">
    <property type="entry name" value="VWFA"/>
    <property type="match status" value="1"/>
</dbReference>
<sequence length="1035" mass="109489">MNNKQLKKFAPRPLLYMLFGFGFTFSTCISAEPLTLSNVPLQATGKVEPNLMILMDSSGSMAWYLDSQTTATDPTDSRLYIAKEAAKTVVRGLGDLRVGLAQFNGGDGAEILLGLRSISEDGARDALLTEIDLINADGVTPLAEALTDVGYYFVEGYTGTDDKVTIHPGDADNSEDVSAGAVLGASSNPGPVYASGAAKPTRDNPAIQEYCQANFVMALTDGLPNNDSAYTSYLANYDLDDDSTNGDALDDVAKALYDINWRPDLDDPNDTSHKNNITSYFIGFADPALATNNLLESAGAQGGGSYQFADSADSLASSLNDAVNSISNSVGTQASVAFNSTSLDIGSVIYSAKFDTSDFSGRLYARSLNPDTGRIANTLWEASEELADESSSTREIITYLNGRGVSFTADSAGVDTDLPDSPHEDDLNINKSTGLDDGAWVDRLSYIRGDTTNDGVGNYRQRGSFSALVDNMTGPKLLGDIVHSTPIYVGKPELNWPSTFGGNNASESYEQYRIDNADRTPMVYVGANDGMLHGFNANTGEEIFAYIPALLLNSGRHEGLHSFTDSTYQHSYFVDLTPTVSDVYIDSDGNGIDEWATVLVGGLRGGGRGYFALNVSGAGKSDASGTVTQGHQFDEANAEAVALWEFDGGTDAQYLGYSYSEAQIAKLNNGKWAVIFGNGYNSESGVAGLFIVYIEEGADGSWDAGDWEFISTGAGAVGERKNGLSSPRLIDLNGDRIVDRVYAGDLMGNLWSFDLSDQDGNVSGGNDSETWGPYVGVPLFTTGNTGEPNNAILSAPLVARNTSVAPAGNGANVLVMFGTGQYLNTGDLTGSTPGAFYAVWDNDYTLANGAITGDDLAAQVLKPVGTNRTIDENLSVAVDWATHQGWKMVLDDGSGFGSAYAAERVITSPTVRRNTLFFSTVSPNPQPCASSGSGYLMSLDFRTGRAGNDAVADFNNDGEINAQDEGFVGKQFQACTEDCGEGGGSGGDPGMPGQSGFIGDVRCTPGSSGDVICDDIDVGNEAREGRLSWEEFSPR</sequence>
<evidence type="ECO:0000256" key="2">
    <source>
        <dbReference type="ARBA" id="ARBA00022837"/>
    </source>
</evidence>
<proteinExistence type="predicted"/>
<evidence type="ECO:0000313" key="5">
    <source>
        <dbReference type="EMBL" id="PCO04176.1"/>
    </source>
</evidence>
<dbReference type="SMART" id="SM00327">
    <property type="entry name" value="VWA"/>
    <property type="match status" value="1"/>
</dbReference>
<feature type="domain" description="VWFA" evidence="4">
    <location>
        <begin position="50"/>
        <end position="326"/>
    </location>
</feature>
<evidence type="ECO:0000256" key="3">
    <source>
        <dbReference type="SAM" id="MobiDB-lite"/>
    </source>
</evidence>
<keyword evidence="2" id="KW-0106">Calcium</keyword>
<keyword evidence="1" id="KW-0479">Metal-binding</keyword>
<dbReference type="InterPro" id="IPR002035">
    <property type="entry name" value="VWF_A"/>
</dbReference>
<protein>
    <recommendedName>
        <fullName evidence="4">VWFA domain-containing protein</fullName>
    </recommendedName>
</protein>
<accession>A0ABX4HW73</accession>
<gene>
    <name evidence="5" type="ORF">AWR36_014985</name>
</gene>
<evidence type="ECO:0000256" key="1">
    <source>
        <dbReference type="ARBA" id="ARBA00022723"/>
    </source>
</evidence>
<reference evidence="5" key="1">
    <citation type="submission" date="2017-08" db="EMBL/GenBank/DDBJ databases">
        <title>Microbulbifer marisrubri sp. nov., a halophilic alphaproteobacterium isolated from marine sediment of the Yellow Sea, China.</title>
        <authorList>
            <person name="Zhang G."/>
            <person name="Xiong Q."/>
        </authorList>
    </citation>
    <scope>NUCLEOTIDE SEQUENCE [LARGE SCALE GENOMIC DNA]</scope>
    <source>
        <strain evidence="5">WRN-8</strain>
    </source>
</reference>
<dbReference type="Pfam" id="PF05567">
    <property type="entry name" value="T4P_PilY1"/>
    <property type="match status" value="1"/>
</dbReference>
<dbReference type="Proteomes" id="UP000218427">
    <property type="component" value="Unassembled WGS sequence"/>
</dbReference>
<evidence type="ECO:0000313" key="6">
    <source>
        <dbReference type="Proteomes" id="UP000218427"/>
    </source>
</evidence>
<dbReference type="Gene3D" id="3.40.50.410">
    <property type="entry name" value="von Willebrand factor, type A domain"/>
    <property type="match status" value="1"/>
</dbReference>
<organism evidence="5 6">
    <name type="scientific">Microbulbifer flavimaris</name>
    <dbReference type="NCBI Taxonomy" id="1781068"/>
    <lineage>
        <taxon>Bacteria</taxon>
        <taxon>Pseudomonadati</taxon>
        <taxon>Pseudomonadota</taxon>
        <taxon>Gammaproteobacteria</taxon>
        <taxon>Cellvibrionales</taxon>
        <taxon>Microbulbiferaceae</taxon>
        <taxon>Microbulbifer</taxon>
    </lineage>
</organism>
<comment type="caution">
    <text evidence="5">The sequence shown here is derived from an EMBL/GenBank/DDBJ whole genome shotgun (WGS) entry which is preliminary data.</text>
</comment>
<evidence type="ECO:0000259" key="4">
    <source>
        <dbReference type="PROSITE" id="PS50234"/>
    </source>
</evidence>
<keyword evidence="6" id="KW-1185">Reference proteome</keyword>
<dbReference type="InterPro" id="IPR036465">
    <property type="entry name" value="vWFA_dom_sf"/>
</dbReference>
<feature type="compositionally biased region" description="Gly residues" evidence="3">
    <location>
        <begin position="981"/>
        <end position="990"/>
    </location>
</feature>
<dbReference type="RefSeq" id="WP_067086865.1">
    <property type="nucleotide sequence ID" value="NZ_LRFG02000007.1"/>
</dbReference>
<feature type="region of interest" description="Disordered" evidence="3">
    <location>
        <begin position="980"/>
        <end position="999"/>
    </location>
</feature>
<dbReference type="EMBL" id="LRFG02000007">
    <property type="protein sequence ID" value="PCO04176.1"/>
    <property type="molecule type" value="Genomic_DNA"/>
</dbReference>